<proteinExistence type="predicted"/>
<dbReference type="KEGG" id="cck:Ccar_01450"/>
<keyword evidence="2" id="KW-1185">Reference proteome</keyword>
<evidence type="ECO:0000313" key="2">
    <source>
        <dbReference type="Proteomes" id="UP000004198"/>
    </source>
</evidence>
<dbReference type="PATRIC" id="fig|536227.13.peg.316"/>
<dbReference type="RefSeq" id="WP_007064020.1">
    <property type="nucleotide sequence ID" value="NZ_ACVI01000164.1"/>
</dbReference>
<dbReference type="AlphaFoldDB" id="C6Q269"/>
<comment type="caution">
    <text evidence="1">The sequence shown here is derived from an EMBL/GenBank/DDBJ whole genome shotgun (WGS) entry which is preliminary data.</text>
</comment>
<dbReference type="OrthoDB" id="1909624at2"/>
<dbReference type="EMBL" id="ACVI01000164">
    <property type="protein sequence ID" value="EET84411.1"/>
    <property type="molecule type" value="Genomic_DNA"/>
</dbReference>
<protein>
    <submittedName>
        <fullName evidence="1">Uncharacterized protein</fullName>
    </submittedName>
</protein>
<dbReference type="Proteomes" id="UP000004198">
    <property type="component" value="Unassembled WGS sequence"/>
</dbReference>
<sequence>MLDKREFSKCEKLLDKLYSKCTYNEFLVAFDVAVRAYQRISKNDSIFYRNNFYLGVISCEDRLISTVCDYYLNGNGQKENLNEDIFPMINILSGNKDSILAKELKKLFLNVYNN</sequence>
<reference evidence="1 2" key="1">
    <citation type="submission" date="2009-06" db="EMBL/GenBank/DDBJ databases">
        <title>The draft genome of Clostridium carboxidivorans P7.</title>
        <authorList>
            <consortium name="US DOE Joint Genome Institute (JGI-PGF)"/>
            <person name="Lucas S."/>
            <person name="Copeland A."/>
            <person name="Lapidus A."/>
            <person name="Glavina del Rio T."/>
            <person name="Tice H."/>
            <person name="Bruce D."/>
            <person name="Goodwin L."/>
            <person name="Pitluck S."/>
            <person name="Larimer F."/>
            <person name="Land M.L."/>
            <person name="Hauser L."/>
            <person name="Hemme C.L."/>
        </authorList>
    </citation>
    <scope>NUCLEOTIDE SEQUENCE [LARGE SCALE GENOMIC DNA]</scope>
    <source>
        <strain evidence="1 2">P7</strain>
    </source>
</reference>
<organism evidence="1 2">
    <name type="scientific">Clostridium carboxidivorans P7</name>
    <dbReference type="NCBI Taxonomy" id="536227"/>
    <lineage>
        <taxon>Bacteria</taxon>
        <taxon>Bacillati</taxon>
        <taxon>Bacillota</taxon>
        <taxon>Clostridia</taxon>
        <taxon>Eubacteriales</taxon>
        <taxon>Clostridiaceae</taxon>
        <taxon>Clostridium</taxon>
    </lineage>
</organism>
<evidence type="ECO:0000313" key="1">
    <source>
        <dbReference type="EMBL" id="EET84411.1"/>
    </source>
</evidence>
<dbReference type="eggNOG" id="ENOG5032572">
    <property type="taxonomic scope" value="Bacteria"/>
</dbReference>
<gene>
    <name evidence="1" type="ORF">CcarbDRAFT_5137</name>
</gene>
<name>C6Q269_9CLOT</name>
<accession>C6Q269</accession>